<dbReference type="Gene3D" id="3.10.350.10">
    <property type="entry name" value="LysM domain"/>
    <property type="match status" value="1"/>
</dbReference>
<dbReference type="PROSITE" id="PS51782">
    <property type="entry name" value="LYSM"/>
    <property type="match status" value="1"/>
</dbReference>
<dbReference type="PANTHER" id="PTHR33734">
    <property type="entry name" value="LYSM DOMAIN-CONTAINING GPI-ANCHORED PROTEIN 2"/>
    <property type="match status" value="1"/>
</dbReference>
<feature type="non-terminal residue" evidence="2">
    <location>
        <position position="1"/>
    </location>
</feature>
<dbReference type="SUPFAM" id="SSF54106">
    <property type="entry name" value="LysM domain"/>
    <property type="match status" value="1"/>
</dbReference>
<sequence>KLARAKYIRPGQILQIPTDGYDIYRKMALTKSAGSKQVYHTVRSGDTLSEIALIYRTSVKKIKKWNGLRSDRIYPGQKLKIWTKA</sequence>
<evidence type="ECO:0000313" key="2">
    <source>
        <dbReference type="EMBL" id="SVB22325.1"/>
    </source>
</evidence>
<dbReference type="AlphaFoldDB" id="A0A382C8B0"/>
<dbReference type="InterPro" id="IPR036779">
    <property type="entry name" value="LysM_dom_sf"/>
</dbReference>
<dbReference type="SMART" id="SM00257">
    <property type="entry name" value="LysM"/>
    <property type="match status" value="1"/>
</dbReference>
<accession>A0A382C8B0</accession>
<name>A0A382C8B0_9ZZZZ</name>
<protein>
    <recommendedName>
        <fullName evidence="1">LysM domain-containing protein</fullName>
    </recommendedName>
</protein>
<dbReference type="InterPro" id="IPR018392">
    <property type="entry name" value="LysM"/>
</dbReference>
<evidence type="ECO:0000259" key="1">
    <source>
        <dbReference type="PROSITE" id="PS51782"/>
    </source>
</evidence>
<reference evidence="2" key="1">
    <citation type="submission" date="2018-05" db="EMBL/GenBank/DDBJ databases">
        <authorList>
            <person name="Lanie J.A."/>
            <person name="Ng W.-L."/>
            <person name="Kazmierczak K.M."/>
            <person name="Andrzejewski T.M."/>
            <person name="Davidsen T.M."/>
            <person name="Wayne K.J."/>
            <person name="Tettelin H."/>
            <person name="Glass J.I."/>
            <person name="Rusch D."/>
            <person name="Podicherti R."/>
            <person name="Tsui H.-C.T."/>
            <person name="Winkler M.E."/>
        </authorList>
    </citation>
    <scope>NUCLEOTIDE SEQUENCE</scope>
</reference>
<gene>
    <name evidence="2" type="ORF">METZ01_LOCUS175179</name>
</gene>
<dbReference type="PANTHER" id="PTHR33734:SF22">
    <property type="entry name" value="MEMBRANE-BOUND LYTIC MUREIN TRANSGLYCOSYLASE D"/>
    <property type="match status" value="1"/>
</dbReference>
<organism evidence="2">
    <name type="scientific">marine metagenome</name>
    <dbReference type="NCBI Taxonomy" id="408172"/>
    <lineage>
        <taxon>unclassified sequences</taxon>
        <taxon>metagenomes</taxon>
        <taxon>ecological metagenomes</taxon>
    </lineage>
</organism>
<dbReference type="CDD" id="cd00118">
    <property type="entry name" value="LysM"/>
    <property type="match status" value="1"/>
</dbReference>
<proteinExistence type="predicted"/>
<dbReference type="EMBL" id="UINC01033286">
    <property type="protein sequence ID" value="SVB22325.1"/>
    <property type="molecule type" value="Genomic_DNA"/>
</dbReference>
<dbReference type="GO" id="GO:0008932">
    <property type="term" value="F:lytic endotransglycosylase activity"/>
    <property type="evidence" value="ECO:0007669"/>
    <property type="project" value="TreeGrafter"/>
</dbReference>
<dbReference type="Pfam" id="PF01476">
    <property type="entry name" value="LysM"/>
    <property type="match status" value="1"/>
</dbReference>
<feature type="domain" description="LysM" evidence="1">
    <location>
        <begin position="38"/>
        <end position="81"/>
    </location>
</feature>